<feature type="region of interest" description="Disordered" evidence="1">
    <location>
        <begin position="1"/>
        <end position="71"/>
    </location>
</feature>
<dbReference type="Proteomes" id="UP001233172">
    <property type="component" value="Unassembled WGS sequence"/>
</dbReference>
<evidence type="ECO:0000259" key="2">
    <source>
        <dbReference type="Pfam" id="PF13843"/>
    </source>
</evidence>
<sequence>MSSDENDASFSDESSNEDIWEPDCSDSDSDIENLSDFTSPRDRGNDVPKGYNDVNKGPPAPTPKFRPAREPGVHLNDEILTKAGVRKFLHPSDFFKLYFTVDLVNMLVLYINKYAAHFGPTKPTVYKGWKGLPDALKDVKTFEKNSNRGDMRWVRDDEILTTQWRDNKTVSVMSNFMTANGYSFVKRRTKINGEYRELLVKQPSIIKEYNVYKGGVDKSDQLINKYNVLRKTKKYWKTLFFHFIDIARVNSYILFQEWRKTHSDIPELKRPNRYLQLDFTKLTRELGKIEKYQSVPTASNVKQSKKNDPFYNPRIFINQT</sequence>
<accession>A0AAD8C8S7</accession>
<keyword evidence="4" id="KW-1185">Reference proteome</keyword>
<evidence type="ECO:0000313" key="3">
    <source>
        <dbReference type="EMBL" id="KAK0068516.1"/>
    </source>
</evidence>
<evidence type="ECO:0000313" key="4">
    <source>
        <dbReference type="Proteomes" id="UP001233172"/>
    </source>
</evidence>
<reference evidence="3" key="2">
    <citation type="submission" date="2023-04" db="EMBL/GenBank/DDBJ databases">
        <authorList>
            <person name="Bu L."/>
            <person name="Lu L."/>
            <person name="Laidemitt M.R."/>
            <person name="Zhang S.M."/>
            <person name="Mutuku M."/>
            <person name="Mkoji G."/>
            <person name="Steinauer M."/>
            <person name="Loker E.S."/>
        </authorList>
    </citation>
    <scope>NUCLEOTIDE SEQUENCE</scope>
    <source>
        <strain evidence="3">KasaAsao</strain>
        <tissue evidence="3">Whole Snail</tissue>
    </source>
</reference>
<dbReference type="Pfam" id="PF13843">
    <property type="entry name" value="DDE_Tnp_1_7"/>
    <property type="match status" value="1"/>
</dbReference>
<feature type="compositionally biased region" description="Acidic residues" evidence="1">
    <location>
        <begin position="14"/>
        <end position="33"/>
    </location>
</feature>
<gene>
    <name evidence="3" type="ORF">Bpfe_002451</name>
</gene>
<protein>
    <submittedName>
        <fullName evidence="3">PiggyBac transposable element-derived protein 3</fullName>
    </submittedName>
</protein>
<evidence type="ECO:0000256" key="1">
    <source>
        <dbReference type="SAM" id="MobiDB-lite"/>
    </source>
</evidence>
<name>A0AAD8C8S7_BIOPF</name>
<dbReference type="InterPro" id="IPR029526">
    <property type="entry name" value="PGBD"/>
</dbReference>
<feature type="domain" description="PiggyBac transposable element-derived protein" evidence="2">
    <location>
        <begin position="127"/>
        <end position="252"/>
    </location>
</feature>
<dbReference type="EMBL" id="JASAOG010000005">
    <property type="protein sequence ID" value="KAK0068516.1"/>
    <property type="molecule type" value="Genomic_DNA"/>
</dbReference>
<comment type="caution">
    <text evidence="3">The sequence shown here is derived from an EMBL/GenBank/DDBJ whole genome shotgun (WGS) entry which is preliminary data.</text>
</comment>
<dbReference type="PANTHER" id="PTHR46599:SF3">
    <property type="entry name" value="PIGGYBAC TRANSPOSABLE ELEMENT-DERIVED PROTEIN 4"/>
    <property type="match status" value="1"/>
</dbReference>
<reference evidence="3" key="1">
    <citation type="journal article" date="2023" name="PLoS Negl. Trop. Dis.">
        <title>A genome sequence for Biomphalaria pfeifferi, the major vector snail for the human-infecting parasite Schistosoma mansoni.</title>
        <authorList>
            <person name="Bu L."/>
            <person name="Lu L."/>
            <person name="Laidemitt M.R."/>
            <person name="Zhang S.M."/>
            <person name="Mutuku M."/>
            <person name="Mkoji G."/>
            <person name="Steinauer M."/>
            <person name="Loker E.S."/>
        </authorList>
    </citation>
    <scope>NUCLEOTIDE SEQUENCE</scope>
    <source>
        <strain evidence="3">KasaAsao</strain>
    </source>
</reference>
<dbReference type="PANTHER" id="PTHR46599">
    <property type="entry name" value="PIGGYBAC TRANSPOSABLE ELEMENT-DERIVED PROTEIN 4"/>
    <property type="match status" value="1"/>
</dbReference>
<organism evidence="3 4">
    <name type="scientific">Biomphalaria pfeifferi</name>
    <name type="common">Bloodfluke planorb</name>
    <name type="synonym">Freshwater snail</name>
    <dbReference type="NCBI Taxonomy" id="112525"/>
    <lineage>
        <taxon>Eukaryota</taxon>
        <taxon>Metazoa</taxon>
        <taxon>Spiralia</taxon>
        <taxon>Lophotrochozoa</taxon>
        <taxon>Mollusca</taxon>
        <taxon>Gastropoda</taxon>
        <taxon>Heterobranchia</taxon>
        <taxon>Euthyneura</taxon>
        <taxon>Panpulmonata</taxon>
        <taxon>Hygrophila</taxon>
        <taxon>Lymnaeoidea</taxon>
        <taxon>Planorbidae</taxon>
        <taxon>Biomphalaria</taxon>
    </lineage>
</organism>
<proteinExistence type="predicted"/>
<dbReference type="AlphaFoldDB" id="A0AAD8C8S7"/>